<dbReference type="AlphaFoldDB" id="A0A0B7AT37"/>
<proteinExistence type="predicted"/>
<sequence length="91" mass="11078">MNVFHAAKIIYYSRNYILKRNSVTGIDRNDAKYRNYTRKIRRKIRIDKKQHIMDICKKIEDLQLQRKDGEMFKEIKAITTEFKLSLHMIDD</sequence>
<evidence type="ECO:0000313" key="1">
    <source>
        <dbReference type="EMBL" id="CEK84013.1"/>
    </source>
</evidence>
<gene>
    <name evidence="1" type="primary">ORF140236</name>
</gene>
<protein>
    <submittedName>
        <fullName evidence="1">Uncharacterized protein</fullName>
    </submittedName>
</protein>
<accession>A0A0B7AT37</accession>
<organism evidence="1">
    <name type="scientific">Arion vulgaris</name>
    <dbReference type="NCBI Taxonomy" id="1028688"/>
    <lineage>
        <taxon>Eukaryota</taxon>
        <taxon>Metazoa</taxon>
        <taxon>Spiralia</taxon>
        <taxon>Lophotrochozoa</taxon>
        <taxon>Mollusca</taxon>
        <taxon>Gastropoda</taxon>
        <taxon>Heterobranchia</taxon>
        <taxon>Euthyneura</taxon>
        <taxon>Panpulmonata</taxon>
        <taxon>Eupulmonata</taxon>
        <taxon>Stylommatophora</taxon>
        <taxon>Helicina</taxon>
        <taxon>Arionoidea</taxon>
        <taxon>Arionidae</taxon>
        <taxon>Arion</taxon>
    </lineage>
</organism>
<dbReference type="EMBL" id="HACG01037148">
    <property type="protein sequence ID" value="CEK84013.1"/>
    <property type="molecule type" value="Transcribed_RNA"/>
</dbReference>
<name>A0A0B7AT37_9EUPU</name>
<reference evidence="1" key="1">
    <citation type="submission" date="2014-12" db="EMBL/GenBank/DDBJ databases">
        <title>Insight into the proteome of Arion vulgaris.</title>
        <authorList>
            <person name="Aradska J."/>
            <person name="Bulat T."/>
            <person name="Smidak R."/>
            <person name="Sarate P."/>
            <person name="Gangsoo J."/>
            <person name="Sialana F."/>
            <person name="Bilban M."/>
            <person name="Lubec G."/>
        </authorList>
    </citation>
    <scope>NUCLEOTIDE SEQUENCE</scope>
    <source>
        <tissue evidence="1">Skin</tissue>
    </source>
</reference>